<evidence type="ECO:0000256" key="1">
    <source>
        <dbReference type="ARBA" id="ARBA00023027"/>
    </source>
</evidence>
<organism evidence="2 3">
    <name type="scientific">Mariprofundus ferrooxydans PV-1</name>
    <dbReference type="NCBI Taxonomy" id="314345"/>
    <lineage>
        <taxon>Bacteria</taxon>
        <taxon>Pseudomonadati</taxon>
        <taxon>Pseudomonadota</taxon>
        <taxon>Candidatius Mariprofundia</taxon>
        <taxon>Mariprofundales</taxon>
        <taxon>Mariprofundaceae</taxon>
        <taxon>Mariprofundus</taxon>
    </lineage>
</organism>
<dbReference type="RefSeq" id="WP_009849423.1">
    <property type="nucleotide sequence ID" value="NZ_DS022294.1"/>
</dbReference>
<sequence>MSRDTESILILGCGYVGERVAAACLSLGMRVIGTTRDERREAALSAQGMEAVVAASPLALPEALLASMDLVLDSIPLERDESGMRAGQPLWLPELAGRLTGVRWAGYLSTTGVYGDAGGAWVDESFVCRPGSARGLERLRAEQAWLSSGLPAEVFRLAGIYGPERNILGRLKAGGYKAVRWNPAHYSSRIHVDDIVAAVISAMRSPGDGRIVNLADDMPLPHADYVCEVARMIGTPLPEILTEAEGEAQLSPAMLDFFRDNKRISNRLLHRELLTELKYPDFRSGMQSLIRI</sequence>
<gene>
    <name evidence="2" type="ORF">SPV1_09513</name>
</gene>
<keyword evidence="3" id="KW-1185">Reference proteome</keyword>
<dbReference type="AlphaFoldDB" id="Q0EZW2"/>
<protein>
    <recommendedName>
        <fullName evidence="4">NAD-dependent epimerase/dehydratase domain-containing protein</fullName>
    </recommendedName>
</protein>
<dbReference type="InterPro" id="IPR036291">
    <property type="entry name" value="NAD(P)-bd_dom_sf"/>
</dbReference>
<dbReference type="eggNOG" id="COG0451">
    <property type="taxonomic scope" value="Bacteria"/>
</dbReference>
<dbReference type="InParanoid" id="Q0EZW2"/>
<dbReference type="HOGENOM" id="CLU_007383_11_3_0"/>
<dbReference type="SUPFAM" id="SSF51735">
    <property type="entry name" value="NAD(P)-binding Rossmann-fold domains"/>
    <property type="match status" value="1"/>
</dbReference>
<evidence type="ECO:0008006" key="4">
    <source>
        <dbReference type="Google" id="ProtNLM"/>
    </source>
</evidence>
<evidence type="ECO:0000313" key="2">
    <source>
        <dbReference type="EMBL" id="EAU54922.1"/>
    </source>
</evidence>
<name>Q0EZW2_9PROT</name>
<reference evidence="2 3" key="1">
    <citation type="submission" date="2006-09" db="EMBL/GenBank/DDBJ databases">
        <authorList>
            <person name="Emerson D."/>
            <person name="Ferriera S."/>
            <person name="Johnson J."/>
            <person name="Kravitz S."/>
            <person name="Halpern A."/>
            <person name="Remington K."/>
            <person name="Beeson K."/>
            <person name="Tran B."/>
            <person name="Rogers Y.-H."/>
            <person name="Friedman R."/>
            <person name="Venter J.C."/>
        </authorList>
    </citation>
    <scope>NUCLEOTIDE SEQUENCE [LARGE SCALE GENOMIC DNA]</scope>
    <source>
        <strain evidence="2 3">PV-1</strain>
    </source>
</reference>
<accession>Q0EZW2</accession>
<dbReference type="STRING" id="314344.AL013_11175"/>
<proteinExistence type="predicted"/>
<comment type="caution">
    <text evidence="2">The sequence shown here is derived from an EMBL/GenBank/DDBJ whole genome shotgun (WGS) entry which is preliminary data.</text>
</comment>
<dbReference type="EMBL" id="AATS01000005">
    <property type="protein sequence ID" value="EAU54922.1"/>
    <property type="molecule type" value="Genomic_DNA"/>
</dbReference>
<evidence type="ECO:0000313" key="3">
    <source>
        <dbReference type="Proteomes" id="UP000005297"/>
    </source>
</evidence>
<keyword evidence="1" id="KW-0520">NAD</keyword>
<dbReference type="Gene3D" id="3.40.50.720">
    <property type="entry name" value="NAD(P)-binding Rossmann-like Domain"/>
    <property type="match status" value="1"/>
</dbReference>
<dbReference type="OrthoDB" id="9808276at2"/>
<dbReference type="PANTHER" id="PTHR43574">
    <property type="entry name" value="EPIMERASE-RELATED"/>
    <property type="match status" value="1"/>
</dbReference>
<dbReference type="Proteomes" id="UP000005297">
    <property type="component" value="Unassembled WGS sequence"/>
</dbReference>
<dbReference type="CDD" id="cd05266">
    <property type="entry name" value="SDR_a4"/>
    <property type="match status" value="1"/>
</dbReference>